<dbReference type="InterPro" id="IPR022398">
    <property type="entry name" value="Peptidase_S8_His-AS"/>
</dbReference>
<feature type="domain" description="Peptidase S8/S53" evidence="13">
    <location>
        <begin position="122"/>
        <end position="366"/>
    </location>
</feature>
<dbReference type="CDD" id="cd07477">
    <property type="entry name" value="Peptidases_S8_Subtilisin_subset"/>
    <property type="match status" value="1"/>
</dbReference>
<dbReference type="PROSITE" id="PS51892">
    <property type="entry name" value="SUBTILASE"/>
    <property type="match status" value="1"/>
</dbReference>
<feature type="active site" description="Charge relay system" evidence="10">
    <location>
        <position position="131"/>
    </location>
</feature>
<protein>
    <submittedName>
        <fullName evidence="14">Subtilisin</fullName>
    </submittedName>
</protein>
<dbReference type="OrthoDB" id="9798386at2"/>
<feature type="active site" description="Charge relay system" evidence="10">
    <location>
        <position position="163"/>
    </location>
</feature>
<evidence type="ECO:0000256" key="1">
    <source>
        <dbReference type="ARBA" id="ARBA00001913"/>
    </source>
</evidence>
<dbReference type="PANTHER" id="PTHR43806:SF11">
    <property type="entry name" value="CEREVISIN-RELATED"/>
    <property type="match status" value="1"/>
</dbReference>
<dbReference type="InterPro" id="IPR000209">
    <property type="entry name" value="Peptidase_S8/S53_dom"/>
</dbReference>
<dbReference type="InterPro" id="IPR023827">
    <property type="entry name" value="Peptidase_S8_Asp-AS"/>
</dbReference>
<evidence type="ECO:0000256" key="2">
    <source>
        <dbReference type="ARBA" id="ARBA00004613"/>
    </source>
</evidence>
<dbReference type="InterPro" id="IPR023828">
    <property type="entry name" value="Peptidase_S8_Ser-AS"/>
</dbReference>
<dbReference type="InterPro" id="IPR036852">
    <property type="entry name" value="Peptidase_S8/S53_dom_sf"/>
</dbReference>
<dbReference type="Gene3D" id="3.40.50.200">
    <property type="entry name" value="Peptidase S8/S53 domain"/>
    <property type="match status" value="1"/>
</dbReference>
<sequence>MKTGWLKVTTGFAAAAGAFMVAGSAVQAEGVDRNDYLIGFDQNVGNGEVQAVQAQDGEVHHEYEYMNVLHVTLPDQAVEGLSNNPNIAFIEEDAEYEKAGTPAPWGVDHLDGPDIHNTGITGDNVDVAVLDTGIDGSHHDLNVVGGESFVSGEPDPMNDENGHGTHVAGTVAALDNGTGLLGMAPDVDLHAVKVLGADGGGTLSGIAQGIEWAITNDMDVINMSLGGDFGSQALEEASDNAEAAGVMNIAAAGNSGESWFGGSTIGYPAAYDSVMAVGATDENDQRASFSSVGDSLEIMAPGVNINSTYPGNTYESLNGTSMASPHVAGAAALMLDDDPSLSNDDIRNQLNDNAEPLGSAFYYGNGLVDLEGILEY</sequence>
<feature type="signal peptide" evidence="12">
    <location>
        <begin position="1"/>
        <end position="28"/>
    </location>
</feature>
<evidence type="ECO:0000256" key="11">
    <source>
        <dbReference type="RuleBase" id="RU003355"/>
    </source>
</evidence>
<keyword evidence="7 10" id="KW-0378">Hydrolase</keyword>
<dbReference type="GO" id="GO:0006508">
    <property type="term" value="P:proteolysis"/>
    <property type="evidence" value="ECO:0007669"/>
    <property type="project" value="UniProtKB-KW"/>
</dbReference>
<proteinExistence type="inferred from homology"/>
<keyword evidence="9" id="KW-0106">Calcium</keyword>
<evidence type="ECO:0000256" key="4">
    <source>
        <dbReference type="ARBA" id="ARBA00022525"/>
    </source>
</evidence>
<keyword evidence="5 10" id="KW-0645">Protease</keyword>
<dbReference type="InterPro" id="IPR015500">
    <property type="entry name" value="Peptidase_S8_subtilisin-rel"/>
</dbReference>
<feature type="chain" id="PRO_5038353991" evidence="12">
    <location>
        <begin position="29"/>
        <end position="376"/>
    </location>
</feature>
<gene>
    <name evidence="14" type="ORF">B0H94_11532</name>
</gene>
<dbReference type="Gene3D" id="3.30.70.80">
    <property type="entry name" value="Peptidase S8 propeptide/proteinase inhibitor I9"/>
    <property type="match status" value="1"/>
</dbReference>
<dbReference type="PANTHER" id="PTHR43806">
    <property type="entry name" value="PEPTIDASE S8"/>
    <property type="match status" value="1"/>
</dbReference>
<evidence type="ECO:0000256" key="12">
    <source>
        <dbReference type="SAM" id="SignalP"/>
    </source>
</evidence>
<dbReference type="GO" id="GO:0005576">
    <property type="term" value="C:extracellular region"/>
    <property type="evidence" value="ECO:0007669"/>
    <property type="project" value="UniProtKB-SubCell"/>
</dbReference>
<comment type="similarity">
    <text evidence="3 10 11">Belongs to the peptidase S8 family.</text>
</comment>
<dbReference type="PROSITE" id="PS00137">
    <property type="entry name" value="SUBTILASE_HIS"/>
    <property type="match status" value="1"/>
</dbReference>
<keyword evidence="6" id="KW-0479">Metal-binding</keyword>
<dbReference type="RefSeq" id="WP_106589713.1">
    <property type="nucleotide sequence ID" value="NZ_PYAV01000015.1"/>
</dbReference>
<keyword evidence="4" id="KW-0964">Secreted</keyword>
<dbReference type="PROSITE" id="PS00136">
    <property type="entry name" value="SUBTILASE_ASP"/>
    <property type="match status" value="1"/>
</dbReference>
<evidence type="ECO:0000259" key="13">
    <source>
        <dbReference type="Pfam" id="PF00082"/>
    </source>
</evidence>
<dbReference type="Pfam" id="PF00082">
    <property type="entry name" value="Peptidase_S8"/>
    <property type="match status" value="1"/>
</dbReference>
<dbReference type="SUPFAM" id="SSF52743">
    <property type="entry name" value="Subtilisin-like"/>
    <property type="match status" value="1"/>
</dbReference>
<keyword evidence="12" id="KW-0732">Signal</keyword>
<dbReference type="EMBL" id="PYAV01000015">
    <property type="protein sequence ID" value="PSL42428.1"/>
    <property type="molecule type" value="Genomic_DNA"/>
</dbReference>
<dbReference type="PRINTS" id="PR00723">
    <property type="entry name" value="SUBTILISIN"/>
</dbReference>
<dbReference type="SUPFAM" id="SSF54897">
    <property type="entry name" value="Protease propeptides/inhibitors"/>
    <property type="match status" value="1"/>
</dbReference>
<comment type="caution">
    <text evidence="14">The sequence shown here is derived from an EMBL/GenBank/DDBJ whole genome shotgun (WGS) entry which is preliminary data.</text>
</comment>
<feature type="active site" description="Charge relay system" evidence="10">
    <location>
        <position position="321"/>
    </location>
</feature>
<dbReference type="InterPro" id="IPR034202">
    <property type="entry name" value="Subtilisin_Carlsberg-like"/>
</dbReference>
<dbReference type="Proteomes" id="UP000242310">
    <property type="component" value="Unassembled WGS sequence"/>
</dbReference>
<dbReference type="PROSITE" id="PS00138">
    <property type="entry name" value="SUBTILASE_SER"/>
    <property type="match status" value="1"/>
</dbReference>
<evidence type="ECO:0000256" key="7">
    <source>
        <dbReference type="ARBA" id="ARBA00022801"/>
    </source>
</evidence>
<evidence type="ECO:0000256" key="8">
    <source>
        <dbReference type="ARBA" id="ARBA00022825"/>
    </source>
</evidence>
<reference evidence="14 15" key="1">
    <citation type="submission" date="2018-03" db="EMBL/GenBank/DDBJ databases">
        <title>Genomic Encyclopedia of Type Strains, Phase III (KMG-III): the genomes of soil and plant-associated and newly described type strains.</title>
        <authorList>
            <person name="Whitman W."/>
        </authorList>
    </citation>
    <scope>NUCLEOTIDE SEQUENCE [LARGE SCALE GENOMIC DNA]</scope>
    <source>
        <strain evidence="14 15">CGMCC 1.07653</strain>
    </source>
</reference>
<organism evidence="14 15">
    <name type="scientific">Salsuginibacillus halophilus</name>
    <dbReference type="NCBI Taxonomy" id="517424"/>
    <lineage>
        <taxon>Bacteria</taxon>
        <taxon>Bacillati</taxon>
        <taxon>Bacillota</taxon>
        <taxon>Bacilli</taxon>
        <taxon>Bacillales</taxon>
        <taxon>Bacillaceae</taxon>
        <taxon>Salsuginibacillus</taxon>
    </lineage>
</organism>
<evidence type="ECO:0000256" key="9">
    <source>
        <dbReference type="ARBA" id="ARBA00022837"/>
    </source>
</evidence>
<accession>A0A2P8H885</accession>
<evidence type="ECO:0000313" key="14">
    <source>
        <dbReference type="EMBL" id="PSL42428.1"/>
    </source>
</evidence>
<evidence type="ECO:0000313" key="15">
    <source>
        <dbReference type="Proteomes" id="UP000242310"/>
    </source>
</evidence>
<dbReference type="GO" id="GO:0004252">
    <property type="term" value="F:serine-type endopeptidase activity"/>
    <property type="evidence" value="ECO:0007669"/>
    <property type="project" value="UniProtKB-UniRule"/>
</dbReference>
<keyword evidence="15" id="KW-1185">Reference proteome</keyword>
<dbReference type="InterPro" id="IPR050131">
    <property type="entry name" value="Peptidase_S8_subtilisin-like"/>
</dbReference>
<comment type="cofactor">
    <cofactor evidence="1">
        <name>Ca(2+)</name>
        <dbReference type="ChEBI" id="CHEBI:29108"/>
    </cofactor>
</comment>
<evidence type="ECO:0000256" key="5">
    <source>
        <dbReference type="ARBA" id="ARBA00022670"/>
    </source>
</evidence>
<keyword evidence="8 10" id="KW-0720">Serine protease</keyword>
<evidence type="ECO:0000256" key="6">
    <source>
        <dbReference type="ARBA" id="ARBA00022723"/>
    </source>
</evidence>
<dbReference type="InterPro" id="IPR037045">
    <property type="entry name" value="S8pro/Inhibitor_I9_sf"/>
</dbReference>
<dbReference type="GO" id="GO:0046872">
    <property type="term" value="F:metal ion binding"/>
    <property type="evidence" value="ECO:0007669"/>
    <property type="project" value="UniProtKB-KW"/>
</dbReference>
<evidence type="ECO:0000256" key="10">
    <source>
        <dbReference type="PROSITE-ProRule" id="PRU01240"/>
    </source>
</evidence>
<comment type="subcellular location">
    <subcellularLocation>
        <location evidence="2">Secreted</location>
    </subcellularLocation>
</comment>
<evidence type="ECO:0000256" key="3">
    <source>
        <dbReference type="ARBA" id="ARBA00011073"/>
    </source>
</evidence>
<dbReference type="AlphaFoldDB" id="A0A2P8H885"/>
<name>A0A2P8H885_9BACI</name>